<dbReference type="PANTHER" id="PTHR12461:SF105">
    <property type="entry name" value="HYPOXIA-INDUCIBLE FACTOR 1-ALPHA INHIBITOR"/>
    <property type="match status" value="1"/>
</dbReference>
<dbReference type="InterPro" id="IPR003347">
    <property type="entry name" value="JmjC_dom"/>
</dbReference>
<organism evidence="3 4">
    <name type="scientific">Penicillium cosmopolitanum</name>
    <dbReference type="NCBI Taxonomy" id="1131564"/>
    <lineage>
        <taxon>Eukaryota</taxon>
        <taxon>Fungi</taxon>
        <taxon>Dikarya</taxon>
        <taxon>Ascomycota</taxon>
        <taxon>Pezizomycotina</taxon>
        <taxon>Eurotiomycetes</taxon>
        <taxon>Eurotiomycetidae</taxon>
        <taxon>Eurotiales</taxon>
        <taxon>Aspergillaceae</taxon>
        <taxon>Penicillium</taxon>
    </lineage>
</organism>
<comment type="caution">
    <text evidence="3">The sequence shown here is derived from an EMBL/GenBank/DDBJ whole genome shotgun (WGS) entry which is preliminary data.</text>
</comment>
<reference evidence="3" key="1">
    <citation type="submission" date="2022-12" db="EMBL/GenBank/DDBJ databases">
        <authorList>
            <person name="Petersen C."/>
        </authorList>
    </citation>
    <scope>NUCLEOTIDE SEQUENCE</scope>
    <source>
        <strain evidence="3">IBT 29677</strain>
    </source>
</reference>
<dbReference type="AlphaFoldDB" id="A0A9X0BBN9"/>
<evidence type="ECO:0000313" key="4">
    <source>
        <dbReference type="Proteomes" id="UP001147747"/>
    </source>
</evidence>
<dbReference type="SUPFAM" id="SSF51197">
    <property type="entry name" value="Clavaminate synthase-like"/>
    <property type="match status" value="1"/>
</dbReference>
<dbReference type="OrthoDB" id="263283at2759"/>
<evidence type="ECO:0000259" key="2">
    <source>
        <dbReference type="PROSITE" id="PS51184"/>
    </source>
</evidence>
<sequence length="337" mass="37379">MPLLQSWLLPSRALCRPLPDKASLQVNPLQFRSALHHNFSTSPIRPYRPLDTLPDSRITTFQQQCFLPEKPAILPRSEFLNTPARTKWFQTNSDKGNGNGSPSNGPDPNQPIASLNTEYLQTHGADAFVPLELTELIDPLASEVQSFRQFHAPLHLFLEWMRVAKTSPQATRLYLAQCQLLDLPPILRDDVPTPDIVARAGKGDVYDANVWIGHPPTYTPLHRDPNPNLFVQLAGRKIVRLLAPGDGQAVFASVRRSLGKRSDRGAAAIRGVEMMQGEERALLDEMVWSVPASTGSEGKGFEAVLDAGDGLFIPKGWWHSIKGVGEGVTASVNWWFR</sequence>
<dbReference type="PANTHER" id="PTHR12461">
    <property type="entry name" value="HYPOXIA-INDUCIBLE FACTOR 1 ALPHA INHIBITOR-RELATED"/>
    <property type="match status" value="1"/>
</dbReference>
<gene>
    <name evidence="3" type="ORF">N7509_003669</name>
</gene>
<dbReference type="RefSeq" id="XP_056491040.1">
    <property type="nucleotide sequence ID" value="XM_056628306.1"/>
</dbReference>
<feature type="compositionally biased region" description="Low complexity" evidence="1">
    <location>
        <begin position="92"/>
        <end position="107"/>
    </location>
</feature>
<keyword evidence="4" id="KW-1185">Reference proteome</keyword>
<feature type="region of interest" description="Disordered" evidence="1">
    <location>
        <begin position="88"/>
        <end position="113"/>
    </location>
</feature>
<name>A0A9X0BBN9_9EURO</name>
<dbReference type="GeneID" id="81367286"/>
<accession>A0A9X0BBN9</accession>
<protein>
    <recommendedName>
        <fullName evidence="2">JmjC domain-containing protein</fullName>
    </recommendedName>
</protein>
<dbReference type="EMBL" id="JAPZBU010000005">
    <property type="protein sequence ID" value="KAJ5403798.1"/>
    <property type="molecule type" value="Genomic_DNA"/>
</dbReference>
<dbReference type="InterPro" id="IPR041667">
    <property type="entry name" value="Cupin_8"/>
</dbReference>
<dbReference type="Proteomes" id="UP001147747">
    <property type="component" value="Unassembled WGS sequence"/>
</dbReference>
<evidence type="ECO:0000256" key="1">
    <source>
        <dbReference type="SAM" id="MobiDB-lite"/>
    </source>
</evidence>
<proteinExistence type="predicted"/>
<dbReference type="Gene3D" id="2.60.120.650">
    <property type="entry name" value="Cupin"/>
    <property type="match status" value="1"/>
</dbReference>
<feature type="domain" description="JmjC" evidence="2">
    <location>
        <begin position="173"/>
        <end position="337"/>
    </location>
</feature>
<evidence type="ECO:0000313" key="3">
    <source>
        <dbReference type="EMBL" id="KAJ5403798.1"/>
    </source>
</evidence>
<dbReference type="Pfam" id="PF13621">
    <property type="entry name" value="Cupin_8"/>
    <property type="match status" value="1"/>
</dbReference>
<dbReference type="PROSITE" id="PS51184">
    <property type="entry name" value="JMJC"/>
    <property type="match status" value="1"/>
</dbReference>
<reference evidence="3" key="2">
    <citation type="journal article" date="2023" name="IMA Fungus">
        <title>Comparative genomic study of the Penicillium genus elucidates a diverse pangenome and 15 lateral gene transfer events.</title>
        <authorList>
            <person name="Petersen C."/>
            <person name="Sorensen T."/>
            <person name="Nielsen M.R."/>
            <person name="Sondergaard T.E."/>
            <person name="Sorensen J.L."/>
            <person name="Fitzpatrick D.A."/>
            <person name="Frisvad J.C."/>
            <person name="Nielsen K.L."/>
        </authorList>
    </citation>
    <scope>NUCLEOTIDE SEQUENCE</scope>
    <source>
        <strain evidence="3">IBT 29677</strain>
    </source>
</reference>